<accession>A0A972NKE6</accession>
<comment type="caution">
    <text evidence="3">The sequence shown here is derived from an EMBL/GenBank/DDBJ whole genome shotgun (WGS) entry which is preliminary data.</text>
</comment>
<dbReference type="EMBL" id="WOEZ01000050">
    <property type="protein sequence ID" value="NPT55083.1"/>
    <property type="molecule type" value="Genomic_DNA"/>
</dbReference>
<proteinExistence type="inferred from homology"/>
<sequence length="259" mass="27624">MDSLIESTRDADVSILTLRHAPYNLIGPELIEALSRSLDQAYDEGARAVVLRSGLRHFSAGAEMKMLEQMIATEGHSGLGFDPVGFLGKLERFPLPVIASIHGVCVGGGLELALACDYIVAAESARLGAVEVTLGLHPLMGGIQRFVQRAGTLRAKELAMLGRRYDAATFERWGLINLVVPADQLESATLAIAYELANGPTIAHAATKRLVQFAVSEGTEAADEAMAEIQKPLWTSTDVSTGLESYRTSGAGSARFVGR</sequence>
<dbReference type="Gene3D" id="3.90.226.10">
    <property type="entry name" value="2-enoyl-CoA Hydratase, Chain A, domain 1"/>
    <property type="match status" value="1"/>
</dbReference>
<dbReference type="GO" id="GO:0003824">
    <property type="term" value="F:catalytic activity"/>
    <property type="evidence" value="ECO:0007669"/>
    <property type="project" value="InterPro"/>
</dbReference>
<evidence type="ECO:0000256" key="2">
    <source>
        <dbReference type="RuleBase" id="RU003707"/>
    </source>
</evidence>
<dbReference type="RefSeq" id="WP_172163405.1">
    <property type="nucleotide sequence ID" value="NZ_WOEZ01000050.1"/>
</dbReference>
<dbReference type="AlphaFoldDB" id="A0A972NKE6"/>
<dbReference type="InterPro" id="IPR001753">
    <property type="entry name" value="Enoyl-CoA_hydra/iso"/>
</dbReference>
<dbReference type="PROSITE" id="PS00166">
    <property type="entry name" value="ENOYL_COA_HYDRATASE"/>
    <property type="match status" value="1"/>
</dbReference>
<gene>
    <name evidence="3" type="ORF">GNZ13_10825</name>
</gene>
<dbReference type="Pfam" id="PF00378">
    <property type="entry name" value="ECH_1"/>
    <property type="match status" value="1"/>
</dbReference>
<dbReference type="InterPro" id="IPR018376">
    <property type="entry name" value="Enoyl-CoA_hyd/isom_CS"/>
</dbReference>
<comment type="similarity">
    <text evidence="1 2">Belongs to the enoyl-CoA hydratase/isomerase family.</text>
</comment>
<dbReference type="InterPro" id="IPR029045">
    <property type="entry name" value="ClpP/crotonase-like_dom_sf"/>
</dbReference>
<keyword evidence="4" id="KW-1185">Reference proteome</keyword>
<dbReference type="PANTHER" id="PTHR11941:SF54">
    <property type="entry name" value="ENOYL-COA HYDRATASE, MITOCHONDRIAL"/>
    <property type="match status" value="1"/>
</dbReference>
<evidence type="ECO:0000256" key="1">
    <source>
        <dbReference type="ARBA" id="ARBA00005254"/>
    </source>
</evidence>
<organism evidence="3 4">
    <name type="scientific">Paraburkholderia elongata</name>
    <dbReference type="NCBI Taxonomy" id="2675747"/>
    <lineage>
        <taxon>Bacteria</taxon>
        <taxon>Pseudomonadati</taxon>
        <taxon>Pseudomonadota</taxon>
        <taxon>Betaproteobacteria</taxon>
        <taxon>Burkholderiales</taxon>
        <taxon>Burkholderiaceae</taxon>
        <taxon>Paraburkholderia</taxon>
    </lineage>
</organism>
<reference evidence="3 4" key="1">
    <citation type="submission" date="2019-11" db="EMBL/GenBank/DDBJ databases">
        <title>Metabolism of dissolved organic matter in forest soils.</title>
        <authorList>
            <person name="Cyle K.T."/>
            <person name="Wilhelm R.C."/>
            <person name="Martinez C.E."/>
        </authorList>
    </citation>
    <scope>NUCLEOTIDE SEQUENCE [LARGE SCALE GENOMIC DNA]</scope>
    <source>
        <strain evidence="3 4">5N</strain>
    </source>
</reference>
<dbReference type="GO" id="GO:0006635">
    <property type="term" value="P:fatty acid beta-oxidation"/>
    <property type="evidence" value="ECO:0007669"/>
    <property type="project" value="TreeGrafter"/>
</dbReference>
<dbReference type="CDD" id="cd06558">
    <property type="entry name" value="crotonase-like"/>
    <property type="match status" value="1"/>
</dbReference>
<name>A0A972NKE6_9BURK</name>
<dbReference type="SUPFAM" id="SSF52096">
    <property type="entry name" value="ClpP/crotonase"/>
    <property type="match status" value="1"/>
</dbReference>
<evidence type="ECO:0000313" key="4">
    <source>
        <dbReference type="Proteomes" id="UP000655523"/>
    </source>
</evidence>
<dbReference type="PANTHER" id="PTHR11941">
    <property type="entry name" value="ENOYL-COA HYDRATASE-RELATED"/>
    <property type="match status" value="1"/>
</dbReference>
<protein>
    <submittedName>
        <fullName evidence="3">Enoyl-CoA hydratase/isomerase family protein</fullName>
    </submittedName>
</protein>
<evidence type="ECO:0000313" key="3">
    <source>
        <dbReference type="EMBL" id="NPT55083.1"/>
    </source>
</evidence>
<dbReference type="Proteomes" id="UP000655523">
    <property type="component" value="Unassembled WGS sequence"/>
</dbReference>